<dbReference type="EMBL" id="JAAGME010001685">
    <property type="protein sequence ID" value="NEB73231.1"/>
    <property type="molecule type" value="Genomic_DNA"/>
</dbReference>
<dbReference type="Proteomes" id="UP000471648">
    <property type="component" value="Unassembled WGS sequence"/>
</dbReference>
<name>A0A6N9VT11_STRMI</name>
<dbReference type="EMBL" id="JBEJUE010000021">
    <property type="protein sequence ID" value="MER0427080.1"/>
    <property type="molecule type" value="Genomic_DNA"/>
</dbReference>
<evidence type="ECO:0000313" key="5">
    <source>
        <dbReference type="Proteomes" id="UP001456562"/>
    </source>
</evidence>
<gene>
    <name evidence="2" type="ORF">ABR748_23035</name>
    <name evidence="3" type="ORF">G3I39_40100</name>
</gene>
<evidence type="ECO:0000313" key="2">
    <source>
        <dbReference type="EMBL" id="MER0427080.1"/>
    </source>
</evidence>
<sequence length="89" mass="9739">MYGENTRPDPQGPPGLPEPPAPGTLVVDTSRADRVGEFRGVAGPHWSLRPVGGGREWEAEPRHVRPALLIEQLRARTARLNARSRGEVL</sequence>
<proteinExistence type="predicted"/>
<organism evidence="3 4">
    <name type="scientific">Streptomyces microflavus</name>
    <name type="common">Streptomyces lipmanii</name>
    <dbReference type="NCBI Taxonomy" id="1919"/>
    <lineage>
        <taxon>Bacteria</taxon>
        <taxon>Bacillati</taxon>
        <taxon>Actinomycetota</taxon>
        <taxon>Actinomycetes</taxon>
        <taxon>Kitasatosporales</taxon>
        <taxon>Streptomycetaceae</taxon>
        <taxon>Streptomyces</taxon>
    </lineage>
</organism>
<keyword evidence="5" id="KW-1185">Reference proteome</keyword>
<evidence type="ECO:0000313" key="3">
    <source>
        <dbReference type="EMBL" id="NEB73231.1"/>
    </source>
</evidence>
<evidence type="ECO:0000313" key="4">
    <source>
        <dbReference type="Proteomes" id="UP000471648"/>
    </source>
</evidence>
<protein>
    <submittedName>
        <fullName evidence="3">Uncharacterized protein</fullName>
    </submittedName>
</protein>
<dbReference type="RefSeq" id="WP_055559696.1">
    <property type="nucleotide sequence ID" value="NZ_CP108360.1"/>
</dbReference>
<dbReference type="Proteomes" id="UP001456562">
    <property type="component" value="Unassembled WGS sequence"/>
</dbReference>
<accession>A0A6N9VT11</accession>
<evidence type="ECO:0000256" key="1">
    <source>
        <dbReference type="SAM" id="MobiDB-lite"/>
    </source>
</evidence>
<comment type="caution">
    <text evidence="3">The sequence shown here is derived from an EMBL/GenBank/DDBJ whole genome shotgun (WGS) entry which is preliminary data.</text>
</comment>
<feature type="compositionally biased region" description="Pro residues" evidence="1">
    <location>
        <begin position="10"/>
        <end position="22"/>
    </location>
</feature>
<reference evidence="3 4" key="1">
    <citation type="submission" date="2020-01" db="EMBL/GenBank/DDBJ databases">
        <title>Insect and environment-associated Actinomycetes.</title>
        <authorList>
            <person name="Currrie C."/>
            <person name="Chevrette M."/>
            <person name="Carlson C."/>
            <person name="Stubbendieck R."/>
            <person name="Wendt-Pienkowski E."/>
        </authorList>
    </citation>
    <scope>NUCLEOTIDE SEQUENCE [LARGE SCALE GENOMIC DNA]</scope>
    <source>
        <strain evidence="3 4">SID14438</strain>
    </source>
</reference>
<reference evidence="2 5" key="2">
    <citation type="submission" date="2024-01" db="EMBL/GenBank/DDBJ databases">
        <title>Metagenomic exploration of the rhizosphere soil microbial community and their significance in facilitating the development of wild simulated ginseng.</title>
        <authorList>
            <person name="Huang J."/>
        </authorList>
    </citation>
    <scope>NUCLEOTIDE SEQUENCE [LARGE SCALE GENOMIC DNA]</scope>
    <source>
        <strain evidence="2 5">WY141</strain>
    </source>
</reference>
<feature type="region of interest" description="Disordered" evidence="1">
    <location>
        <begin position="1"/>
        <end position="26"/>
    </location>
</feature>
<dbReference type="AlphaFoldDB" id="A0A6N9VT11"/>